<dbReference type="Proteomes" id="UP000501466">
    <property type="component" value="Chromosome"/>
</dbReference>
<dbReference type="InterPro" id="IPR009094">
    <property type="entry name" value="DiS-bond_isomerase_DsbC/G_N_sf"/>
</dbReference>
<evidence type="ECO:0000256" key="7">
    <source>
        <dbReference type="RuleBase" id="RU364038"/>
    </source>
</evidence>
<dbReference type="Pfam" id="PF10411">
    <property type="entry name" value="DsbC_N"/>
    <property type="match status" value="1"/>
</dbReference>
<keyword evidence="4 7" id="KW-0574">Periplasm</keyword>
<dbReference type="PANTHER" id="PTHR35272">
    <property type="entry name" value="THIOL:DISULFIDE INTERCHANGE PROTEIN DSBC-RELATED"/>
    <property type="match status" value="1"/>
</dbReference>
<dbReference type="Pfam" id="PF13098">
    <property type="entry name" value="Thioredoxin_2"/>
    <property type="match status" value="1"/>
</dbReference>
<feature type="chain" id="PRO_5026377642" description="Thiol:disulfide interchange protein" evidence="7">
    <location>
        <begin position="25"/>
        <end position="240"/>
    </location>
</feature>
<sequence length="240" mass="26156">MQQKNRLQKWSLGLALMVSLPVMADTANIKKQLAKMIPDAEQALIVETPIKGLYQVTVDTQVVYMSEDGGYLLSGSFINLATRKNLTELAQTAAYKKVMAGFDEKSMIVYPAKGTVKHQVTIFTDIDCPYCTKLHHEVPALNEAGVSVRYMSYPRAGVGSASYNKAVSVWCSDKPTEVMDDAMNKLPVPAKTCANPIASHLSQVQRLGLNGTPAILLESGELLPGYVPANELIKLLNKPS</sequence>
<name>A0A6F8PPT7_9GAMM</name>
<dbReference type="EMBL" id="AP021888">
    <property type="protein sequence ID" value="BBP44054.1"/>
    <property type="molecule type" value="Genomic_DNA"/>
</dbReference>
<dbReference type="SUPFAM" id="SSF52833">
    <property type="entry name" value="Thioredoxin-like"/>
    <property type="match status" value="1"/>
</dbReference>
<dbReference type="RefSeq" id="WP_173291809.1">
    <property type="nucleotide sequence ID" value="NZ_AP021888.1"/>
</dbReference>
<keyword evidence="3 7" id="KW-0732">Signal</keyword>
<feature type="domain" description="Thioredoxin-like fold" evidence="9">
    <location>
        <begin position="112"/>
        <end position="236"/>
    </location>
</feature>
<dbReference type="InterPro" id="IPR051470">
    <property type="entry name" value="Thiol:disulfide_interchange"/>
</dbReference>
<evidence type="ECO:0000313" key="10">
    <source>
        <dbReference type="EMBL" id="BBP44054.1"/>
    </source>
</evidence>
<dbReference type="PANTHER" id="PTHR35272:SF3">
    <property type="entry name" value="THIOL:DISULFIDE INTERCHANGE PROTEIN DSBC"/>
    <property type="match status" value="1"/>
</dbReference>
<accession>A0A6F8PPT7</accession>
<proteinExistence type="inferred from homology"/>
<comment type="subcellular location">
    <subcellularLocation>
        <location evidence="1 7">Periplasm</location>
    </subcellularLocation>
</comment>
<evidence type="ECO:0000313" key="11">
    <source>
        <dbReference type="Proteomes" id="UP000501466"/>
    </source>
</evidence>
<dbReference type="InterPro" id="IPR012336">
    <property type="entry name" value="Thioredoxin-like_fold"/>
</dbReference>
<evidence type="ECO:0000256" key="4">
    <source>
        <dbReference type="ARBA" id="ARBA00022764"/>
    </source>
</evidence>
<evidence type="ECO:0000259" key="9">
    <source>
        <dbReference type="Pfam" id="PF13098"/>
    </source>
</evidence>
<reference evidence="11" key="1">
    <citation type="submission" date="2019-11" db="EMBL/GenBank/DDBJ databases">
        <title>Isolation and characterization of two novel species in the genus Thiomicrorhabdus.</title>
        <authorList>
            <person name="Mochizuki J."/>
            <person name="Kojima H."/>
            <person name="Fukui M."/>
        </authorList>
    </citation>
    <scope>NUCLEOTIDE SEQUENCE [LARGE SCALE GENOMIC DNA]</scope>
    <source>
        <strain evidence="11">AkT22</strain>
    </source>
</reference>
<organism evidence="10 11">
    <name type="scientific">Thiosulfativibrio zosterae</name>
    <dbReference type="NCBI Taxonomy" id="2675053"/>
    <lineage>
        <taxon>Bacteria</taxon>
        <taxon>Pseudomonadati</taxon>
        <taxon>Pseudomonadota</taxon>
        <taxon>Gammaproteobacteria</taxon>
        <taxon>Thiotrichales</taxon>
        <taxon>Piscirickettsiaceae</taxon>
        <taxon>Thiosulfativibrio</taxon>
    </lineage>
</organism>
<evidence type="ECO:0000256" key="6">
    <source>
        <dbReference type="ARBA" id="ARBA00023284"/>
    </source>
</evidence>
<evidence type="ECO:0000256" key="5">
    <source>
        <dbReference type="ARBA" id="ARBA00023157"/>
    </source>
</evidence>
<feature type="domain" description="Disulphide bond isomerase DsbC/G N-terminal" evidence="8">
    <location>
        <begin position="23"/>
        <end position="88"/>
    </location>
</feature>
<feature type="signal peptide" evidence="7">
    <location>
        <begin position="1"/>
        <end position="24"/>
    </location>
</feature>
<dbReference type="Gene3D" id="3.40.30.10">
    <property type="entry name" value="Glutaredoxin"/>
    <property type="match status" value="1"/>
</dbReference>
<dbReference type="InterPro" id="IPR033954">
    <property type="entry name" value="DiS-bond_Isoase_DsbC/G"/>
</dbReference>
<comment type="function">
    <text evidence="7">Required for disulfide bond formation in some periplasmic proteins. Acts by transferring its disulfide bond to other proteins and is reduced in the process.</text>
</comment>
<evidence type="ECO:0000256" key="2">
    <source>
        <dbReference type="ARBA" id="ARBA00009813"/>
    </source>
</evidence>
<dbReference type="KEGG" id="tzo:THMIRHAT_18000"/>
<dbReference type="InterPro" id="IPR018950">
    <property type="entry name" value="DiS-bond_isomerase_DsbC/G_N"/>
</dbReference>
<dbReference type="Gene3D" id="3.10.450.70">
    <property type="entry name" value="Disulphide bond isomerase, DsbC/G, N-terminal"/>
    <property type="match status" value="1"/>
</dbReference>
<protein>
    <recommendedName>
        <fullName evidence="7">Thiol:disulfide interchange protein</fullName>
    </recommendedName>
</protein>
<evidence type="ECO:0000256" key="3">
    <source>
        <dbReference type="ARBA" id="ARBA00022729"/>
    </source>
</evidence>
<keyword evidence="5" id="KW-1015">Disulfide bond</keyword>
<dbReference type="AlphaFoldDB" id="A0A6F8PPT7"/>
<comment type="similarity">
    <text evidence="2 7">Belongs to the thioredoxin family. DsbC subfamily.</text>
</comment>
<dbReference type="InterPro" id="IPR036249">
    <property type="entry name" value="Thioredoxin-like_sf"/>
</dbReference>
<keyword evidence="11" id="KW-1185">Reference proteome</keyword>
<dbReference type="GO" id="GO:0042597">
    <property type="term" value="C:periplasmic space"/>
    <property type="evidence" value="ECO:0007669"/>
    <property type="project" value="UniProtKB-SubCell"/>
</dbReference>
<gene>
    <name evidence="10" type="primary">dsbC</name>
    <name evidence="10" type="ORF">THMIRHAT_18000</name>
</gene>
<dbReference type="CDD" id="cd03020">
    <property type="entry name" value="DsbA_DsbC_DsbG"/>
    <property type="match status" value="1"/>
</dbReference>
<evidence type="ECO:0000256" key="1">
    <source>
        <dbReference type="ARBA" id="ARBA00004418"/>
    </source>
</evidence>
<dbReference type="SUPFAM" id="SSF54423">
    <property type="entry name" value="DsbC/DsbG N-terminal domain-like"/>
    <property type="match status" value="1"/>
</dbReference>
<keyword evidence="6 7" id="KW-0676">Redox-active center</keyword>
<evidence type="ECO:0000259" key="8">
    <source>
        <dbReference type="Pfam" id="PF10411"/>
    </source>
</evidence>